<name>A0A165U834_9APHY</name>
<accession>A0A165U834</accession>
<dbReference type="Pfam" id="PF11927">
    <property type="entry name" value="HODM_asu-like"/>
    <property type="match status" value="1"/>
</dbReference>
<evidence type="ECO:0000256" key="1">
    <source>
        <dbReference type="SAM" id="MobiDB-lite"/>
    </source>
</evidence>
<dbReference type="Proteomes" id="UP000076727">
    <property type="component" value="Unassembled WGS sequence"/>
</dbReference>
<evidence type="ECO:0000313" key="3">
    <source>
        <dbReference type="Proteomes" id="UP000076727"/>
    </source>
</evidence>
<evidence type="ECO:0008006" key="4">
    <source>
        <dbReference type="Google" id="ProtNLM"/>
    </source>
</evidence>
<organism evidence="2 3">
    <name type="scientific">Daedalea quercina L-15889</name>
    <dbReference type="NCBI Taxonomy" id="1314783"/>
    <lineage>
        <taxon>Eukaryota</taxon>
        <taxon>Fungi</taxon>
        <taxon>Dikarya</taxon>
        <taxon>Basidiomycota</taxon>
        <taxon>Agaricomycotina</taxon>
        <taxon>Agaricomycetes</taxon>
        <taxon>Polyporales</taxon>
        <taxon>Fomitopsis</taxon>
    </lineage>
</organism>
<dbReference type="OrthoDB" id="497541at2759"/>
<dbReference type="InterPro" id="IPR021848">
    <property type="entry name" value="HODM_asu-like"/>
</dbReference>
<keyword evidence="3" id="KW-1185">Reference proteome</keyword>
<dbReference type="EMBL" id="KV429033">
    <property type="protein sequence ID" value="KZT74534.1"/>
    <property type="molecule type" value="Genomic_DNA"/>
</dbReference>
<evidence type="ECO:0000313" key="2">
    <source>
        <dbReference type="EMBL" id="KZT74534.1"/>
    </source>
</evidence>
<feature type="region of interest" description="Disordered" evidence="1">
    <location>
        <begin position="39"/>
        <end position="64"/>
    </location>
</feature>
<dbReference type="AlphaFoldDB" id="A0A165U834"/>
<dbReference type="STRING" id="1314783.A0A165U834"/>
<gene>
    <name evidence="2" type="ORF">DAEQUDRAFT_720712</name>
</gene>
<reference evidence="2 3" key="1">
    <citation type="journal article" date="2016" name="Mol. Biol. Evol.">
        <title>Comparative Genomics of Early-Diverging Mushroom-Forming Fungi Provides Insights into the Origins of Lignocellulose Decay Capabilities.</title>
        <authorList>
            <person name="Nagy L.G."/>
            <person name="Riley R."/>
            <person name="Tritt A."/>
            <person name="Adam C."/>
            <person name="Daum C."/>
            <person name="Floudas D."/>
            <person name="Sun H."/>
            <person name="Yadav J.S."/>
            <person name="Pangilinan J."/>
            <person name="Larsson K.H."/>
            <person name="Matsuura K."/>
            <person name="Barry K."/>
            <person name="Labutti K."/>
            <person name="Kuo R."/>
            <person name="Ohm R.A."/>
            <person name="Bhattacharya S.S."/>
            <person name="Shirouzu T."/>
            <person name="Yoshinaga Y."/>
            <person name="Martin F.M."/>
            <person name="Grigoriev I.V."/>
            <person name="Hibbett D.S."/>
        </authorList>
    </citation>
    <scope>NUCLEOTIDE SEQUENCE [LARGE SCALE GENOMIC DNA]</scope>
    <source>
        <strain evidence="2 3">L-15889</strain>
    </source>
</reference>
<proteinExistence type="predicted"/>
<feature type="compositionally biased region" description="Polar residues" evidence="1">
    <location>
        <begin position="39"/>
        <end position="57"/>
    </location>
</feature>
<sequence>MSLPVHFDALQIVLGLLVLIGLGVYRLGQRSSRVSRPLASLSSSCEQPAHSTGNGKTRAQDRQHGEWEPVTFDYPQVEVCTDELSTIKPIPYRPFRWGEYHVTMGIRKMSWNEWIEIDQNFVAHHKLREYRIRTRGERLVKTNDTQPGIVASGREAARELVYELAEYLSRRYPDIYRVIRKGKNEKGVFGWYGEAQIQTITVVPLQTTYNLEEEDPMTLSALLIQEDLVIMVEGSDGRYYLQAGAIIIPGSWRLSDKIGMPLDEIHVTGHVPQYQSKLHLSMSRFFRRLPLDKPVVRNNYSFQLVQPPRPGALADPETALDPTELAWCRTVHGDEDRDDFERRHSIVPPPGEAAGKIPMDPHEVFLRSERQTLRRLPRTGAVAFIIRVYQTPVVELAKEPGVPGRLASAVRGWSEDVGQYKGIERYKSILPYLDERHREQAEAGLVKDGDRSSSYPF</sequence>
<protein>
    <recommendedName>
        <fullName evidence="4">HRQ family protein</fullName>
    </recommendedName>
</protein>